<reference evidence="9" key="2">
    <citation type="submission" date="2023-05" db="EMBL/GenBank/DDBJ databases">
        <authorList>
            <person name="Schelkunov M.I."/>
        </authorList>
    </citation>
    <scope>NUCLEOTIDE SEQUENCE</scope>
    <source>
        <strain evidence="9">Hsosn_3</strain>
        <tissue evidence="9">Leaf</tissue>
    </source>
</reference>
<dbReference type="InterPro" id="IPR036955">
    <property type="entry name" value="AP2/ERF_dom_sf"/>
</dbReference>
<comment type="subcellular location">
    <subcellularLocation>
        <location evidence="1">Nucleus</location>
    </subcellularLocation>
</comment>
<sequence>MNQEMTTHHPDLSFFLQSVENHLLVDFELSNLFPATNTWDASHSSLDSIFFQENNIEQTFNVDYSPQMEANYYKLDVTEEMPKERPVAMAMASDHVPPERRRFRGIRRRPWGKFAAEIRSPAKKGKRVWLGTYETPEDAALAYDRAAFKIHGKAAKLNFPHLIGSDMPEPVKVTPRQRNPSTLSSSLSFSSSS</sequence>
<keyword evidence="5" id="KW-0804">Transcription</keyword>
<dbReference type="PROSITE" id="PS51032">
    <property type="entry name" value="AP2_ERF"/>
    <property type="match status" value="1"/>
</dbReference>
<feature type="compositionally biased region" description="Low complexity" evidence="7">
    <location>
        <begin position="181"/>
        <end position="193"/>
    </location>
</feature>
<keyword evidence="10" id="KW-1185">Reference proteome</keyword>
<dbReference type="PRINTS" id="PR00367">
    <property type="entry name" value="ETHRSPELEMNT"/>
</dbReference>
<accession>A0AAD8NAT2</accession>
<keyword evidence="6" id="KW-0539">Nucleus</keyword>
<dbReference type="EMBL" id="JAUIZM010000001">
    <property type="protein sequence ID" value="KAK1400788.1"/>
    <property type="molecule type" value="Genomic_DNA"/>
</dbReference>
<keyword evidence="4" id="KW-0238">DNA-binding</keyword>
<dbReference type="PANTHER" id="PTHR31190:SF274">
    <property type="entry name" value="ETHYLENE-RESPONSIVE TRANSCRIPTION FACTOR 13"/>
    <property type="match status" value="1"/>
</dbReference>
<name>A0AAD8NAT2_9APIA</name>
<dbReference type="AlphaFoldDB" id="A0AAD8NAT2"/>
<dbReference type="InterPro" id="IPR001471">
    <property type="entry name" value="AP2/ERF_dom"/>
</dbReference>
<keyword evidence="3" id="KW-0805">Transcription regulation</keyword>
<evidence type="ECO:0000256" key="2">
    <source>
        <dbReference type="ARBA" id="ARBA00022821"/>
    </source>
</evidence>
<dbReference type="FunFam" id="3.30.730.10:FF:000001">
    <property type="entry name" value="Ethylene-responsive transcription factor 2"/>
    <property type="match status" value="1"/>
</dbReference>
<evidence type="ECO:0000256" key="6">
    <source>
        <dbReference type="ARBA" id="ARBA00023242"/>
    </source>
</evidence>
<keyword evidence="2" id="KW-0611">Plant defense</keyword>
<feature type="region of interest" description="Disordered" evidence="7">
    <location>
        <begin position="167"/>
        <end position="193"/>
    </location>
</feature>
<evidence type="ECO:0000313" key="9">
    <source>
        <dbReference type="EMBL" id="KAK1400788.1"/>
    </source>
</evidence>
<dbReference type="Gene3D" id="3.30.730.10">
    <property type="entry name" value="AP2/ERF domain"/>
    <property type="match status" value="1"/>
</dbReference>
<feature type="domain" description="AP2/ERF" evidence="8">
    <location>
        <begin position="102"/>
        <end position="160"/>
    </location>
</feature>
<dbReference type="SUPFAM" id="SSF54171">
    <property type="entry name" value="DNA-binding domain"/>
    <property type="match status" value="1"/>
</dbReference>
<dbReference type="PANTHER" id="PTHR31190">
    <property type="entry name" value="DNA-BINDING DOMAIN"/>
    <property type="match status" value="1"/>
</dbReference>
<reference evidence="9" key="1">
    <citation type="submission" date="2023-02" db="EMBL/GenBank/DDBJ databases">
        <title>Genome of toxic invasive species Heracleum sosnowskyi carries increased number of genes despite the absence of recent whole-genome duplications.</title>
        <authorList>
            <person name="Schelkunov M."/>
            <person name="Shtratnikova V."/>
            <person name="Makarenko M."/>
            <person name="Klepikova A."/>
            <person name="Omelchenko D."/>
            <person name="Novikova G."/>
            <person name="Obukhova E."/>
            <person name="Bogdanov V."/>
            <person name="Penin A."/>
            <person name="Logacheva M."/>
        </authorList>
    </citation>
    <scope>NUCLEOTIDE SEQUENCE</scope>
    <source>
        <strain evidence="9">Hsosn_3</strain>
        <tissue evidence="9">Leaf</tissue>
    </source>
</reference>
<dbReference type="InterPro" id="IPR016177">
    <property type="entry name" value="DNA-bd_dom_sf"/>
</dbReference>
<evidence type="ECO:0000256" key="4">
    <source>
        <dbReference type="ARBA" id="ARBA00023125"/>
    </source>
</evidence>
<evidence type="ECO:0000259" key="8">
    <source>
        <dbReference type="PROSITE" id="PS51032"/>
    </source>
</evidence>
<dbReference type="Proteomes" id="UP001237642">
    <property type="component" value="Unassembled WGS sequence"/>
</dbReference>
<evidence type="ECO:0000256" key="3">
    <source>
        <dbReference type="ARBA" id="ARBA00023015"/>
    </source>
</evidence>
<dbReference type="SMART" id="SM00380">
    <property type="entry name" value="AP2"/>
    <property type="match status" value="1"/>
</dbReference>
<protein>
    <submittedName>
        <fullName evidence="9">Ethylene-responsive transcription factor 13</fullName>
    </submittedName>
</protein>
<evidence type="ECO:0000256" key="1">
    <source>
        <dbReference type="ARBA" id="ARBA00004123"/>
    </source>
</evidence>
<dbReference type="GO" id="GO:0005634">
    <property type="term" value="C:nucleus"/>
    <property type="evidence" value="ECO:0007669"/>
    <property type="project" value="UniProtKB-SubCell"/>
</dbReference>
<evidence type="ECO:0000256" key="5">
    <source>
        <dbReference type="ARBA" id="ARBA00023163"/>
    </source>
</evidence>
<dbReference type="GO" id="GO:0003677">
    <property type="term" value="F:DNA binding"/>
    <property type="evidence" value="ECO:0007669"/>
    <property type="project" value="UniProtKB-KW"/>
</dbReference>
<gene>
    <name evidence="9" type="ORF">POM88_000393</name>
</gene>
<dbReference type="GO" id="GO:0006952">
    <property type="term" value="P:defense response"/>
    <property type="evidence" value="ECO:0007669"/>
    <property type="project" value="UniProtKB-KW"/>
</dbReference>
<dbReference type="GO" id="GO:0009873">
    <property type="term" value="P:ethylene-activated signaling pathway"/>
    <property type="evidence" value="ECO:0007669"/>
    <property type="project" value="InterPro"/>
</dbReference>
<proteinExistence type="predicted"/>
<organism evidence="9 10">
    <name type="scientific">Heracleum sosnowskyi</name>
    <dbReference type="NCBI Taxonomy" id="360622"/>
    <lineage>
        <taxon>Eukaryota</taxon>
        <taxon>Viridiplantae</taxon>
        <taxon>Streptophyta</taxon>
        <taxon>Embryophyta</taxon>
        <taxon>Tracheophyta</taxon>
        <taxon>Spermatophyta</taxon>
        <taxon>Magnoliopsida</taxon>
        <taxon>eudicotyledons</taxon>
        <taxon>Gunneridae</taxon>
        <taxon>Pentapetalae</taxon>
        <taxon>asterids</taxon>
        <taxon>campanulids</taxon>
        <taxon>Apiales</taxon>
        <taxon>Apiaceae</taxon>
        <taxon>Apioideae</taxon>
        <taxon>apioid superclade</taxon>
        <taxon>Tordylieae</taxon>
        <taxon>Tordyliinae</taxon>
        <taxon>Heracleum</taxon>
    </lineage>
</organism>
<dbReference type="Pfam" id="PF00847">
    <property type="entry name" value="AP2"/>
    <property type="match status" value="1"/>
</dbReference>
<dbReference type="InterPro" id="IPR044808">
    <property type="entry name" value="ERF_plant"/>
</dbReference>
<evidence type="ECO:0000313" key="10">
    <source>
        <dbReference type="Proteomes" id="UP001237642"/>
    </source>
</evidence>
<dbReference type="GO" id="GO:0003700">
    <property type="term" value="F:DNA-binding transcription factor activity"/>
    <property type="evidence" value="ECO:0007669"/>
    <property type="project" value="InterPro"/>
</dbReference>
<comment type="caution">
    <text evidence="9">The sequence shown here is derived from an EMBL/GenBank/DDBJ whole genome shotgun (WGS) entry which is preliminary data.</text>
</comment>
<dbReference type="CDD" id="cd00018">
    <property type="entry name" value="AP2"/>
    <property type="match status" value="1"/>
</dbReference>
<evidence type="ECO:0000256" key="7">
    <source>
        <dbReference type="SAM" id="MobiDB-lite"/>
    </source>
</evidence>